<organism evidence="3 4">
    <name type="scientific">Saponaria officinalis</name>
    <name type="common">Common soapwort</name>
    <name type="synonym">Lychnis saponaria</name>
    <dbReference type="NCBI Taxonomy" id="3572"/>
    <lineage>
        <taxon>Eukaryota</taxon>
        <taxon>Viridiplantae</taxon>
        <taxon>Streptophyta</taxon>
        <taxon>Embryophyta</taxon>
        <taxon>Tracheophyta</taxon>
        <taxon>Spermatophyta</taxon>
        <taxon>Magnoliopsida</taxon>
        <taxon>eudicotyledons</taxon>
        <taxon>Gunneridae</taxon>
        <taxon>Pentapetalae</taxon>
        <taxon>Caryophyllales</taxon>
        <taxon>Caryophyllaceae</taxon>
        <taxon>Caryophylleae</taxon>
        <taxon>Saponaria</taxon>
    </lineage>
</organism>
<feature type="transmembrane region" description="Helical" evidence="2">
    <location>
        <begin position="38"/>
        <end position="68"/>
    </location>
</feature>
<dbReference type="AlphaFoldDB" id="A0AAW1M287"/>
<dbReference type="PANTHER" id="PTHR36322">
    <property type="entry name" value="TRANSMEMBRANE PROTEIN"/>
    <property type="match status" value="1"/>
</dbReference>
<name>A0AAW1M287_SAPOF</name>
<evidence type="ECO:0000256" key="2">
    <source>
        <dbReference type="SAM" id="Phobius"/>
    </source>
</evidence>
<gene>
    <name evidence="3" type="ORF">RND81_03G228200</name>
</gene>
<accession>A0AAW1M287</accession>
<evidence type="ECO:0000313" key="3">
    <source>
        <dbReference type="EMBL" id="KAK9743274.1"/>
    </source>
</evidence>
<keyword evidence="2" id="KW-0472">Membrane</keyword>
<sequence>MTLKTLPVIQPTPPPPQQQPPPRSSILSWIFIDTRRRFILFLICSPVLLPLLCLSFPLICLARLYTCLRQRRRRSKRRRDDGLRRCEEGRGQEEEVEEREIGWLLMQRYLEDQLRLVGSVVAVYDCGHDDDDECDDDHDDYDGVNLDDRRRPLLV</sequence>
<comment type="caution">
    <text evidence="3">The sequence shown here is derived from an EMBL/GenBank/DDBJ whole genome shotgun (WGS) entry which is preliminary data.</text>
</comment>
<keyword evidence="4" id="KW-1185">Reference proteome</keyword>
<feature type="compositionally biased region" description="Pro residues" evidence="1">
    <location>
        <begin position="10"/>
        <end position="22"/>
    </location>
</feature>
<dbReference type="Proteomes" id="UP001443914">
    <property type="component" value="Unassembled WGS sequence"/>
</dbReference>
<dbReference type="PANTHER" id="PTHR36322:SF3">
    <property type="entry name" value="TRANSMEMBRANE PROTEIN"/>
    <property type="match status" value="1"/>
</dbReference>
<proteinExistence type="predicted"/>
<evidence type="ECO:0008006" key="5">
    <source>
        <dbReference type="Google" id="ProtNLM"/>
    </source>
</evidence>
<evidence type="ECO:0000313" key="4">
    <source>
        <dbReference type="Proteomes" id="UP001443914"/>
    </source>
</evidence>
<keyword evidence="2" id="KW-0812">Transmembrane</keyword>
<reference evidence="3" key="1">
    <citation type="submission" date="2024-03" db="EMBL/GenBank/DDBJ databases">
        <title>WGS assembly of Saponaria officinalis var. Norfolk2.</title>
        <authorList>
            <person name="Jenkins J."/>
            <person name="Shu S."/>
            <person name="Grimwood J."/>
            <person name="Barry K."/>
            <person name="Goodstein D."/>
            <person name="Schmutz J."/>
            <person name="Leebens-Mack J."/>
            <person name="Osbourn A."/>
        </authorList>
    </citation>
    <scope>NUCLEOTIDE SEQUENCE [LARGE SCALE GENOMIC DNA]</scope>
    <source>
        <strain evidence="3">JIC</strain>
    </source>
</reference>
<keyword evidence="2" id="KW-1133">Transmembrane helix</keyword>
<protein>
    <recommendedName>
        <fullName evidence="5">Transmembrane protein</fullName>
    </recommendedName>
</protein>
<dbReference type="EMBL" id="JBDFQZ010000003">
    <property type="protein sequence ID" value="KAK9743274.1"/>
    <property type="molecule type" value="Genomic_DNA"/>
</dbReference>
<evidence type="ECO:0000256" key="1">
    <source>
        <dbReference type="SAM" id="MobiDB-lite"/>
    </source>
</evidence>
<feature type="region of interest" description="Disordered" evidence="1">
    <location>
        <begin position="1"/>
        <end position="22"/>
    </location>
</feature>